<dbReference type="GO" id="GO:1901259">
    <property type="term" value="P:chloroplast rRNA processing"/>
    <property type="evidence" value="ECO:0007669"/>
    <property type="project" value="TreeGrafter"/>
</dbReference>
<dbReference type="Proteomes" id="UP000636800">
    <property type="component" value="Chromosome 2"/>
</dbReference>
<dbReference type="AlphaFoldDB" id="A0A835RUZ4"/>
<dbReference type="Gene3D" id="3.10.450.40">
    <property type="match status" value="1"/>
</dbReference>
<dbReference type="PANTHER" id="PTHR33415:SF12">
    <property type="entry name" value="PROTEIN EMBRYO DEFECTIVE 514"/>
    <property type="match status" value="1"/>
</dbReference>
<sequence length="305" mass="34190">MADEADDAAQSIGDEKERDNEAMDVETGLTDDSIAPESSGLNPDDEVTPTENGSVKRRREEELEGEGTLKTRRLDISSEEKRLDQLERKEMAVEESNEVEVEEVDAVKEADGATEADEMKELEEVKEADEEKEVEEVKEVDEVREVEEVKEAEEVEEVSEGETERSHAQIGPKNFSSSVQMFDYFHKLLNYWPPNLDVNKYEHILLLELLKKGHGEAAKKIGAGIQSFQVRYHPTWKSRCFFLIRIDGSVDDFSFRKCVDHILPLPENMKLSSSSNGKKAGGQQKGGGGFRGRGRGRGGRGRGGR</sequence>
<dbReference type="FunFam" id="3.10.450.40:FF:000016">
    <property type="entry name" value="Predicted protein"/>
    <property type="match status" value="1"/>
</dbReference>
<dbReference type="Pfam" id="PF11523">
    <property type="entry name" value="DUF3223"/>
    <property type="match status" value="1"/>
</dbReference>
<dbReference type="PANTHER" id="PTHR33415">
    <property type="entry name" value="PROTEIN EMBRYO DEFECTIVE 514"/>
    <property type="match status" value="1"/>
</dbReference>
<dbReference type="GO" id="GO:0017126">
    <property type="term" value="P:nucleologenesis"/>
    <property type="evidence" value="ECO:0007669"/>
    <property type="project" value="TreeGrafter"/>
</dbReference>
<comment type="caution">
    <text evidence="2">The sequence shown here is derived from an EMBL/GenBank/DDBJ whole genome shotgun (WGS) entry which is preliminary data.</text>
</comment>
<feature type="compositionally biased region" description="Acidic residues" evidence="1">
    <location>
        <begin position="93"/>
        <end position="104"/>
    </location>
</feature>
<dbReference type="EMBL" id="JADCNL010000002">
    <property type="protein sequence ID" value="KAG0492537.1"/>
    <property type="molecule type" value="Genomic_DNA"/>
</dbReference>
<proteinExistence type="predicted"/>
<feature type="compositionally biased region" description="Gly residues" evidence="1">
    <location>
        <begin position="279"/>
        <end position="291"/>
    </location>
</feature>
<accession>A0A835RUZ4</accession>
<feature type="compositionally biased region" description="Basic and acidic residues" evidence="1">
    <location>
        <begin position="105"/>
        <end position="125"/>
    </location>
</feature>
<evidence type="ECO:0000256" key="1">
    <source>
        <dbReference type="SAM" id="MobiDB-lite"/>
    </source>
</evidence>
<organism evidence="2 3">
    <name type="scientific">Vanilla planifolia</name>
    <name type="common">Vanilla</name>
    <dbReference type="NCBI Taxonomy" id="51239"/>
    <lineage>
        <taxon>Eukaryota</taxon>
        <taxon>Viridiplantae</taxon>
        <taxon>Streptophyta</taxon>
        <taxon>Embryophyta</taxon>
        <taxon>Tracheophyta</taxon>
        <taxon>Spermatophyta</taxon>
        <taxon>Magnoliopsida</taxon>
        <taxon>Liliopsida</taxon>
        <taxon>Asparagales</taxon>
        <taxon>Orchidaceae</taxon>
        <taxon>Vanilloideae</taxon>
        <taxon>Vanilleae</taxon>
        <taxon>Vanilla</taxon>
    </lineage>
</organism>
<feature type="region of interest" description="Disordered" evidence="1">
    <location>
        <begin position="270"/>
        <end position="305"/>
    </location>
</feature>
<feature type="region of interest" description="Disordered" evidence="1">
    <location>
        <begin position="1"/>
        <end position="133"/>
    </location>
</feature>
<dbReference type="InterPro" id="IPR044673">
    <property type="entry name" value="DCL-like"/>
</dbReference>
<keyword evidence="3" id="KW-1185">Reference proteome</keyword>
<dbReference type="GO" id="GO:0009658">
    <property type="term" value="P:chloroplast organization"/>
    <property type="evidence" value="ECO:0007669"/>
    <property type="project" value="TreeGrafter"/>
</dbReference>
<dbReference type="OrthoDB" id="185373at2759"/>
<protein>
    <submittedName>
        <fullName evidence="2">Uncharacterized protein</fullName>
    </submittedName>
</protein>
<name>A0A835RUZ4_VANPL</name>
<dbReference type="GO" id="GO:0005634">
    <property type="term" value="C:nucleus"/>
    <property type="evidence" value="ECO:0007669"/>
    <property type="project" value="TreeGrafter"/>
</dbReference>
<feature type="compositionally biased region" description="Basic residues" evidence="1">
    <location>
        <begin position="292"/>
        <end position="305"/>
    </location>
</feature>
<reference evidence="2 3" key="1">
    <citation type="journal article" date="2020" name="Nat. Food">
        <title>A phased Vanilla planifolia genome enables genetic improvement of flavour and production.</title>
        <authorList>
            <person name="Hasing T."/>
            <person name="Tang H."/>
            <person name="Brym M."/>
            <person name="Khazi F."/>
            <person name="Huang T."/>
            <person name="Chambers A.H."/>
        </authorList>
    </citation>
    <scope>NUCLEOTIDE SEQUENCE [LARGE SCALE GENOMIC DNA]</scope>
    <source>
        <tissue evidence="2">Leaf</tissue>
    </source>
</reference>
<evidence type="ECO:0000313" key="3">
    <source>
        <dbReference type="Proteomes" id="UP000636800"/>
    </source>
</evidence>
<gene>
    <name evidence="2" type="ORF">HPP92_005935</name>
</gene>
<evidence type="ECO:0000313" key="2">
    <source>
        <dbReference type="EMBL" id="KAG0492537.1"/>
    </source>
</evidence>
<feature type="compositionally biased region" description="Basic and acidic residues" evidence="1">
    <location>
        <begin position="67"/>
        <end position="92"/>
    </location>
</feature>
<dbReference type="GO" id="GO:0009507">
    <property type="term" value="C:chloroplast"/>
    <property type="evidence" value="ECO:0007669"/>
    <property type="project" value="TreeGrafter"/>
</dbReference>